<evidence type="ECO:0000256" key="2">
    <source>
        <dbReference type="ARBA" id="ARBA00023136"/>
    </source>
</evidence>
<reference evidence="4" key="1">
    <citation type="submission" date="2021-08" db="EMBL/GenBank/DDBJ databases">
        <title>WGS assembly of Ceratopteris richardii.</title>
        <authorList>
            <person name="Marchant D.B."/>
            <person name="Chen G."/>
            <person name="Jenkins J."/>
            <person name="Shu S."/>
            <person name="Leebens-Mack J."/>
            <person name="Grimwood J."/>
            <person name="Schmutz J."/>
            <person name="Soltis P."/>
            <person name="Soltis D."/>
            <person name="Chen Z.-H."/>
        </authorList>
    </citation>
    <scope>NUCLEOTIDE SEQUENCE</scope>
    <source>
        <strain evidence="4">Whitten #5841</strain>
        <tissue evidence="4">Leaf</tissue>
    </source>
</reference>
<evidence type="ECO:0000313" key="5">
    <source>
        <dbReference type="Proteomes" id="UP000825935"/>
    </source>
</evidence>
<organism evidence="4 5">
    <name type="scientific">Ceratopteris richardii</name>
    <name type="common">Triangle waterfern</name>
    <dbReference type="NCBI Taxonomy" id="49495"/>
    <lineage>
        <taxon>Eukaryota</taxon>
        <taxon>Viridiplantae</taxon>
        <taxon>Streptophyta</taxon>
        <taxon>Embryophyta</taxon>
        <taxon>Tracheophyta</taxon>
        <taxon>Polypodiopsida</taxon>
        <taxon>Polypodiidae</taxon>
        <taxon>Polypodiales</taxon>
        <taxon>Pteridineae</taxon>
        <taxon>Pteridaceae</taxon>
        <taxon>Parkerioideae</taxon>
        <taxon>Ceratopteris</taxon>
    </lineage>
</organism>
<keyword evidence="2 3" id="KW-0472">Membrane</keyword>
<name>A0A8T2V4M5_CERRI</name>
<dbReference type="GO" id="GO:0016020">
    <property type="term" value="C:membrane"/>
    <property type="evidence" value="ECO:0007669"/>
    <property type="project" value="UniProtKB-SubCell"/>
</dbReference>
<feature type="transmembrane region" description="Helical" evidence="3">
    <location>
        <begin position="16"/>
        <end position="37"/>
    </location>
</feature>
<comment type="subcellular location">
    <subcellularLocation>
        <location evidence="1">Membrane</location>
    </subcellularLocation>
</comment>
<keyword evidence="3" id="KW-0812">Transmembrane</keyword>
<protein>
    <recommendedName>
        <fullName evidence="6">Late embryogenesis abundant protein LEA-2 subgroup domain-containing protein</fullName>
    </recommendedName>
</protein>
<gene>
    <name evidence="4" type="ORF">KP509_03G013700</name>
</gene>
<accession>A0A8T2V4M5</accession>
<evidence type="ECO:0000256" key="1">
    <source>
        <dbReference type="ARBA" id="ARBA00004370"/>
    </source>
</evidence>
<evidence type="ECO:0008006" key="6">
    <source>
        <dbReference type="Google" id="ProtNLM"/>
    </source>
</evidence>
<keyword evidence="3" id="KW-1133">Transmembrane helix</keyword>
<sequence length="200" mass="21581">MEECEHHRRHRRKKGWLICVCVTIAIIILLLILYFAAYKPKDPSVQMPYISMTSYNVGTTAPSFSAITFGLNLQVSIYNPNKGDFQLENTSTASLQYGAAWVGASLFPSSNVIPSQSAISLAVHVDLQRPLTVNLTATDTNVGNYLPLPISSLVNVIGHSTSVGMFSIHSNVLLLCNIDVGLGKATASIISFACGKSYSA</sequence>
<dbReference type="PANTHER" id="PTHR31234">
    <property type="entry name" value="LATE EMBRYOGENESIS ABUNDANT (LEA) HYDROXYPROLINE-RICH GLYCOPROTEIN FAMILY"/>
    <property type="match status" value="1"/>
</dbReference>
<comment type="caution">
    <text evidence="4">The sequence shown here is derived from an EMBL/GenBank/DDBJ whole genome shotgun (WGS) entry which is preliminary data.</text>
</comment>
<dbReference type="OrthoDB" id="1923312at2759"/>
<dbReference type="GO" id="GO:0098542">
    <property type="term" value="P:defense response to other organism"/>
    <property type="evidence" value="ECO:0007669"/>
    <property type="project" value="InterPro"/>
</dbReference>
<proteinExistence type="predicted"/>
<dbReference type="AlphaFoldDB" id="A0A8T2V4M5"/>
<dbReference type="EMBL" id="CM035408">
    <property type="protein sequence ID" value="KAH7440843.1"/>
    <property type="molecule type" value="Genomic_DNA"/>
</dbReference>
<dbReference type="InterPro" id="IPR044839">
    <property type="entry name" value="NDR1-like"/>
</dbReference>
<evidence type="ECO:0000256" key="3">
    <source>
        <dbReference type="SAM" id="Phobius"/>
    </source>
</evidence>
<evidence type="ECO:0000313" key="4">
    <source>
        <dbReference type="EMBL" id="KAH7440843.1"/>
    </source>
</evidence>
<keyword evidence="5" id="KW-1185">Reference proteome</keyword>
<dbReference type="Proteomes" id="UP000825935">
    <property type="component" value="Chromosome 3"/>
</dbReference>
<dbReference type="PANTHER" id="PTHR31234:SF2">
    <property type="entry name" value="OS05G0199100 PROTEIN"/>
    <property type="match status" value="1"/>
</dbReference>